<proteinExistence type="predicted"/>
<dbReference type="Proteomes" id="UP000799118">
    <property type="component" value="Unassembled WGS sequence"/>
</dbReference>
<sequence length="374" mass="42696">MYFSFIEPYLCSPHNTEENLASQATEIARVYAQMLSVVFGPTTDSPGTKRIQYAFAAGCAGYNPKEWEDLSEEEKEYERQRFCRMYQPSQTSLDRTPPTIVIYLAGKRTITASPSYELTQSDTMHRSEKYEVWDPMWENAKTSADLPCTWGWHVHENQAYNSARLIFISGVFAIWPIFWQRRGLPLSEASRRMCTLNAFLQVVLFHELVHATRSITLDMPKLTLPKCIDPRNQRVTADGLQGEAGRLAEGLVLGLYMADLKIQIFATDEDEERTPYEVPFELCTQLFMSEIPLPPLSIQILKQILIPLHYIPPEERFKSNAFHEEATVQVKSQPQNRTSYTFPIAKNRLVAIPRPLADKIAAQEAARGSCVEFG</sequence>
<evidence type="ECO:0000313" key="1">
    <source>
        <dbReference type="EMBL" id="KAE9404139.1"/>
    </source>
</evidence>
<dbReference type="AlphaFoldDB" id="A0A6A4I029"/>
<accession>A0A6A4I029</accession>
<dbReference type="OrthoDB" id="3043171at2759"/>
<keyword evidence="2" id="KW-1185">Reference proteome</keyword>
<protein>
    <submittedName>
        <fullName evidence="1">Uncharacterized protein</fullName>
    </submittedName>
</protein>
<evidence type="ECO:0000313" key="2">
    <source>
        <dbReference type="Proteomes" id="UP000799118"/>
    </source>
</evidence>
<dbReference type="EMBL" id="ML769419">
    <property type="protein sequence ID" value="KAE9404139.1"/>
    <property type="molecule type" value="Genomic_DNA"/>
</dbReference>
<gene>
    <name evidence="1" type="ORF">BT96DRAFT_917102</name>
</gene>
<organism evidence="1 2">
    <name type="scientific">Gymnopus androsaceus JB14</name>
    <dbReference type="NCBI Taxonomy" id="1447944"/>
    <lineage>
        <taxon>Eukaryota</taxon>
        <taxon>Fungi</taxon>
        <taxon>Dikarya</taxon>
        <taxon>Basidiomycota</taxon>
        <taxon>Agaricomycotina</taxon>
        <taxon>Agaricomycetes</taxon>
        <taxon>Agaricomycetidae</taxon>
        <taxon>Agaricales</taxon>
        <taxon>Marasmiineae</taxon>
        <taxon>Omphalotaceae</taxon>
        <taxon>Gymnopus</taxon>
    </lineage>
</organism>
<name>A0A6A4I029_9AGAR</name>
<reference evidence="1" key="1">
    <citation type="journal article" date="2019" name="Environ. Microbiol.">
        <title>Fungal ecological strategies reflected in gene transcription - a case study of two litter decomposers.</title>
        <authorList>
            <person name="Barbi F."/>
            <person name="Kohler A."/>
            <person name="Barry K."/>
            <person name="Baskaran P."/>
            <person name="Daum C."/>
            <person name="Fauchery L."/>
            <person name="Ihrmark K."/>
            <person name="Kuo A."/>
            <person name="LaButti K."/>
            <person name="Lipzen A."/>
            <person name="Morin E."/>
            <person name="Grigoriev I.V."/>
            <person name="Henrissat B."/>
            <person name="Lindahl B."/>
            <person name="Martin F."/>
        </authorList>
    </citation>
    <scope>NUCLEOTIDE SEQUENCE</scope>
    <source>
        <strain evidence="1">JB14</strain>
    </source>
</reference>